<sequence length="655" mass="71224">MKRIYEKSYQPVTSPQPITLNLQTRGFASLQAKASTDISTSKHPDYSENTSANTSENILEKLISTPSSASSGQAVQRKPHHRLRAAYAEQMAIQAKLNIGEPNDKYEKEADATATKVVQQINAPTSSQSIQKQDALGTEEEGIQRKLSFSRIQRRESIAGLPVRSLLQRRGSLDGGEAEPDLEASIQTARGGGQALDPHLQTKMGQAMGADFSSVRVHTDSRSDQLNKSIQAKAFTTGQDVFFRQGAYNPSSKGGQELIAHELTHVVQQSSNNGTGSMKSGLISRKLSVQNTQWDNVRQIYSSGKGGGGVLMFADKLGERQIIAKAGVQGAEEIATATLMAGVNKSKDKWNIGTPDVRVLPPNEAAQASTQMQKRIFQGTLQHQGDRVSKLLGDMQRGNIGDIIVTSTAKGQELGDMLTGSQNQDQITTGDKRIGSDKDKVNKDSPLKLFMDNEFMKALGRMAAVDIFLGNWDRLADKFNPENLFIKRNTMGGGQITGIDNSGEQGMLTSQQGDVNAWLNHATGLPQMMINGEYVKMAHVLLVTDDRGYGAGFSPILSTLMGSLLGIDTSGVDNSYDGNSNMPNIRTQGGINNNPQVIAVRDKLNNHMAEMSNYVAQGIEQGVRRLKDLPQLDLTNHTNGDVAQQNYLDRLNRLP</sequence>
<evidence type="ECO:0000259" key="2">
    <source>
        <dbReference type="Pfam" id="PF13699"/>
    </source>
</evidence>
<feature type="compositionally biased region" description="Polar residues" evidence="1">
    <location>
        <begin position="419"/>
        <end position="429"/>
    </location>
</feature>
<dbReference type="InterPro" id="IPR025295">
    <property type="entry name" value="eCIS_core_dom"/>
</dbReference>
<organism evidence="3 4">
    <name type="scientific">Pseudanabaena catenata USMAC16</name>
    <dbReference type="NCBI Taxonomy" id="1855837"/>
    <lineage>
        <taxon>Bacteria</taxon>
        <taxon>Bacillati</taxon>
        <taxon>Cyanobacteriota</taxon>
        <taxon>Cyanophyceae</taxon>
        <taxon>Pseudanabaenales</taxon>
        <taxon>Pseudanabaenaceae</taxon>
        <taxon>Pseudanabaena</taxon>
    </lineage>
</organism>
<gene>
    <name evidence="3" type="ORF">FEV09_20180</name>
</gene>
<accession>A0A9X4RJQ1</accession>
<name>A0A9X4RJQ1_9CYAN</name>
<dbReference type="AlphaFoldDB" id="A0A9X4RJQ1"/>
<dbReference type="RefSeq" id="WP_009629055.1">
    <property type="nucleotide sequence ID" value="NZ_VBTY01000239.1"/>
</dbReference>
<proteinExistence type="predicted"/>
<reference evidence="3" key="1">
    <citation type="submission" date="2019-05" db="EMBL/GenBank/DDBJ databases">
        <title>Whole genome sequencing of Pseudanabaena catenata USMAC16.</title>
        <authorList>
            <person name="Khan Z."/>
            <person name="Omar W.M."/>
            <person name="Convey P."/>
            <person name="Merican F."/>
            <person name="Najimudin N."/>
        </authorList>
    </citation>
    <scope>NUCLEOTIDE SEQUENCE</scope>
    <source>
        <strain evidence="3">USMAC16</strain>
    </source>
</reference>
<comment type="caution">
    <text evidence="3">The sequence shown here is derived from an EMBL/GenBank/DDBJ whole genome shotgun (WGS) entry which is preliminary data.</text>
</comment>
<dbReference type="EMBL" id="VBTY01000239">
    <property type="protein sequence ID" value="MDG3496861.1"/>
    <property type="molecule type" value="Genomic_DNA"/>
</dbReference>
<feature type="domain" description="eCIS core" evidence="2">
    <location>
        <begin position="196"/>
        <end position="271"/>
    </location>
</feature>
<protein>
    <submittedName>
        <fullName evidence="3">DUF4157 domain-containing protein</fullName>
    </submittedName>
</protein>
<feature type="compositionally biased region" description="Basic and acidic residues" evidence="1">
    <location>
        <begin position="430"/>
        <end position="439"/>
    </location>
</feature>
<evidence type="ECO:0000313" key="4">
    <source>
        <dbReference type="Proteomes" id="UP001152872"/>
    </source>
</evidence>
<evidence type="ECO:0000256" key="1">
    <source>
        <dbReference type="SAM" id="MobiDB-lite"/>
    </source>
</evidence>
<evidence type="ECO:0000313" key="3">
    <source>
        <dbReference type="EMBL" id="MDG3496861.1"/>
    </source>
</evidence>
<dbReference type="Proteomes" id="UP001152872">
    <property type="component" value="Unassembled WGS sequence"/>
</dbReference>
<feature type="region of interest" description="Disordered" evidence="1">
    <location>
        <begin position="419"/>
        <end position="439"/>
    </location>
</feature>
<dbReference type="Pfam" id="PF13699">
    <property type="entry name" value="eCIS_core"/>
    <property type="match status" value="1"/>
</dbReference>
<keyword evidence="4" id="KW-1185">Reference proteome</keyword>